<accession>A0A8J4Y5I6</accession>
<proteinExistence type="predicted"/>
<comment type="caution">
    <text evidence="1">The sequence shown here is derived from an EMBL/GenBank/DDBJ whole genome shotgun (WGS) entry which is preliminary data.</text>
</comment>
<reference evidence="1" key="1">
    <citation type="submission" date="2020-07" db="EMBL/GenBank/DDBJ databases">
        <title>The High-quality genome of the commercially important snow crab, Chionoecetes opilio.</title>
        <authorList>
            <person name="Jeong J.-H."/>
            <person name="Ryu S."/>
        </authorList>
    </citation>
    <scope>NUCLEOTIDE SEQUENCE</scope>
    <source>
        <strain evidence="1">MADBK_172401_WGS</strain>
        <tissue evidence="1">Digestive gland</tissue>
    </source>
</reference>
<organism evidence="1 2">
    <name type="scientific">Chionoecetes opilio</name>
    <name type="common">Atlantic snow crab</name>
    <name type="synonym">Cancer opilio</name>
    <dbReference type="NCBI Taxonomy" id="41210"/>
    <lineage>
        <taxon>Eukaryota</taxon>
        <taxon>Metazoa</taxon>
        <taxon>Ecdysozoa</taxon>
        <taxon>Arthropoda</taxon>
        <taxon>Crustacea</taxon>
        <taxon>Multicrustacea</taxon>
        <taxon>Malacostraca</taxon>
        <taxon>Eumalacostraca</taxon>
        <taxon>Eucarida</taxon>
        <taxon>Decapoda</taxon>
        <taxon>Pleocyemata</taxon>
        <taxon>Brachyura</taxon>
        <taxon>Eubrachyura</taxon>
        <taxon>Majoidea</taxon>
        <taxon>Majidae</taxon>
        <taxon>Chionoecetes</taxon>
    </lineage>
</organism>
<protein>
    <submittedName>
        <fullName evidence="1">Uncharacterized protein</fullName>
    </submittedName>
</protein>
<evidence type="ECO:0000313" key="2">
    <source>
        <dbReference type="Proteomes" id="UP000770661"/>
    </source>
</evidence>
<dbReference type="AlphaFoldDB" id="A0A8J4Y5I6"/>
<keyword evidence="2" id="KW-1185">Reference proteome</keyword>
<dbReference type="EMBL" id="JACEEZ010019892">
    <property type="protein sequence ID" value="KAG0715235.1"/>
    <property type="molecule type" value="Genomic_DNA"/>
</dbReference>
<dbReference type="Proteomes" id="UP000770661">
    <property type="component" value="Unassembled WGS sequence"/>
</dbReference>
<name>A0A8J4Y5I6_CHIOP</name>
<sequence length="153" mass="16787">MRRKAVVYSTTNPEKGRGACGRRVWWYSGNLNPAATPGPIVHPGPNRYHRGFLQVNGFAVRSGCGSVPEKGPPEITSPKIRTSSDRIIRQYQCWAAAGHPGLRRVVDTTKEVRVSKKKKISGFYSNVDLKPSISIWGRGSTKKSAGLAVVQEL</sequence>
<gene>
    <name evidence="1" type="ORF">GWK47_012426</name>
</gene>
<evidence type="ECO:0000313" key="1">
    <source>
        <dbReference type="EMBL" id="KAG0715235.1"/>
    </source>
</evidence>